<evidence type="ECO:0000259" key="2">
    <source>
        <dbReference type="Pfam" id="PF14342"/>
    </source>
</evidence>
<feature type="transmembrane region" description="Helical" evidence="1">
    <location>
        <begin position="111"/>
        <end position="133"/>
    </location>
</feature>
<feature type="transmembrane region" description="Helical" evidence="1">
    <location>
        <begin position="187"/>
        <end position="210"/>
    </location>
</feature>
<evidence type="ECO:0000313" key="4">
    <source>
        <dbReference type="Proteomes" id="UP000028302"/>
    </source>
</evidence>
<feature type="domain" description="DUF4396" evidence="2">
    <location>
        <begin position="74"/>
        <end position="215"/>
    </location>
</feature>
<name>A0A084IGJ1_SALHC</name>
<proteinExistence type="predicted"/>
<comment type="caution">
    <text evidence="3">The sequence shown here is derived from an EMBL/GenBank/DDBJ whole genome shotgun (WGS) entry which is preliminary data.</text>
</comment>
<evidence type="ECO:0000313" key="3">
    <source>
        <dbReference type="EMBL" id="KEZ75825.1"/>
    </source>
</evidence>
<dbReference type="RefSeq" id="WP_037341461.1">
    <property type="nucleotide sequence ID" value="NZ_APNK01000050.1"/>
</dbReference>
<dbReference type="AlphaFoldDB" id="A0A084IGJ1"/>
<reference evidence="3 4" key="1">
    <citation type="submission" date="2013-03" db="EMBL/GenBank/DDBJ databases">
        <title>Salinisphaera hydrothermalis C41B8 Genome Sequencing.</title>
        <authorList>
            <person name="Li C."/>
            <person name="Lai Q."/>
            <person name="Shao Z."/>
        </authorList>
    </citation>
    <scope>NUCLEOTIDE SEQUENCE [LARGE SCALE GENOMIC DNA]</scope>
    <source>
        <strain evidence="3 4">C41B8</strain>
    </source>
</reference>
<keyword evidence="4" id="KW-1185">Reference proteome</keyword>
<organism evidence="3 4">
    <name type="scientific">Salinisphaera hydrothermalis (strain C41B8)</name>
    <dbReference type="NCBI Taxonomy" id="1304275"/>
    <lineage>
        <taxon>Bacteria</taxon>
        <taxon>Pseudomonadati</taxon>
        <taxon>Pseudomonadota</taxon>
        <taxon>Gammaproteobacteria</taxon>
        <taxon>Salinisphaerales</taxon>
        <taxon>Salinisphaeraceae</taxon>
        <taxon>Salinisphaera</taxon>
    </lineage>
</organism>
<evidence type="ECO:0000256" key="1">
    <source>
        <dbReference type="SAM" id="Phobius"/>
    </source>
</evidence>
<dbReference type="eggNOG" id="COG2132">
    <property type="taxonomic scope" value="Bacteria"/>
</dbReference>
<feature type="transmembrane region" description="Helical" evidence="1">
    <location>
        <begin position="154"/>
        <end position="175"/>
    </location>
</feature>
<dbReference type="STRING" id="1304275.C41B8_18055"/>
<feature type="transmembrane region" description="Helical" evidence="1">
    <location>
        <begin position="35"/>
        <end position="55"/>
    </location>
</feature>
<keyword evidence="1" id="KW-0472">Membrane</keyword>
<keyword evidence="1" id="KW-1133">Transmembrane helix</keyword>
<feature type="transmembrane region" description="Helical" evidence="1">
    <location>
        <begin position="6"/>
        <end position="23"/>
    </location>
</feature>
<keyword evidence="1" id="KW-0812">Transmembrane</keyword>
<accession>A0A084IGJ1</accession>
<sequence length="218" mass="23907">METLEIIAWIFVLLGVGTGLAILRDVIRHPQPMKIMNVTWPVNGLFTPVFGWWVYQKLGRPDAEAGGHVHKPKWQSTLVGVTHCAGGCVLGDSIAAPIVSIVGFTVAGSLLLGHFVGEFFAAYLFGIAFQMIPMMSMGESNPFRAFINAIKADTLSLVAFEIGMFGFIALSFKVFLPAEPHVASATFWFMMQIAMIIGFATAYPANWWLIKRGIKHGM</sequence>
<dbReference type="InterPro" id="IPR025509">
    <property type="entry name" value="DUF4396"/>
</dbReference>
<gene>
    <name evidence="3" type="ORF">C41B8_18055</name>
</gene>
<dbReference type="Pfam" id="PF14342">
    <property type="entry name" value="DUF4396"/>
    <property type="match status" value="1"/>
</dbReference>
<dbReference type="Proteomes" id="UP000028302">
    <property type="component" value="Unassembled WGS sequence"/>
</dbReference>
<dbReference type="EMBL" id="APNK01000050">
    <property type="protein sequence ID" value="KEZ75825.1"/>
    <property type="molecule type" value="Genomic_DNA"/>
</dbReference>
<protein>
    <recommendedName>
        <fullName evidence="2">DUF4396 domain-containing protein</fullName>
    </recommendedName>
</protein>